<dbReference type="AlphaFoldDB" id="A0A3E0H9K6"/>
<keyword evidence="1" id="KW-0732">Signal</keyword>
<dbReference type="EMBL" id="QUNR01000001">
    <property type="protein sequence ID" value="REH40210.1"/>
    <property type="molecule type" value="Genomic_DNA"/>
</dbReference>
<keyword evidence="4" id="KW-1185">Reference proteome</keyword>
<reference evidence="3 4" key="1">
    <citation type="submission" date="2018-08" db="EMBL/GenBank/DDBJ databases">
        <title>Genomic Encyclopedia of Type Strains, Phase IV (KMG-IV): sequencing the most valuable type-strain genomes for metagenomic binning, comparative biology and taxonomic classification.</title>
        <authorList>
            <person name="Goeker M."/>
        </authorList>
    </citation>
    <scope>NUCLEOTIDE SEQUENCE [LARGE SCALE GENOMIC DNA]</scope>
    <source>
        <strain evidence="3 4">DSM 26022</strain>
    </source>
</reference>
<comment type="caution">
    <text evidence="3">The sequence shown here is derived from an EMBL/GenBank/DDBJ whole genome shotgun (WGS) entry which is preliminary data.</text>
</comment>
<dbReference type="PROSITE" id="PS51257">
    <property type="entry name" value="PROKAR_LIPOPROTEIN"/>
    <property type="match status" value="1"/>
</dbReference>
<sequence length="593" mass="60560">MKKTYLSMAVAAALTLSACGGSDNNVLNPVTPVVTNAVALTTANELWLIDIANPDKVVKRMAVTGINSGEELIGIDYRPSNGMLYGITKSAVYVIDDTTGAVSGRQALVPVNSTLPFTAPLTGTSFGVDFNPVVDRLRVIDDTGMSLVVNVDTGAVNRQADIGTIGTGGTAMPPQPTGFKMTAAAYTNSISKPVSTRLWDIDTQGDRLFQQNAADNDSQLSGAVALGVDASDVNGFDIDGFNNKGYAALTAGGTTSLYAIDLAPTAIIAPATTPVAATLIKSLGSGMVPVKGITLKTKTTAAYALTDDGKILRFLPTAPQSASTADAKQITGLMPGSDTTAAETVLGIDFRPADGKLYGITSKSRIITINKATGAATVGGSLSLSLPTSVNTGTTAAPIDTPVTYSVDFNPAADKLRVMNTRGLNLRIDVDMFSTTIDGMLSKTYDMPAMGAAALPTSPQPISIVAAAYTNSFAPPNGTQLYDLDVGNQSLALQNANVGTFTFQGAIRTSSSSTATPPVITATPVPFDRASMDIVGGANGLPLIGLATGAAGTTSLYTVNLTSGVATAYPSATNTVGTGATAPVISDIALTLE</sequence>
<organism evidence="3 4">
    <name type="scientific">Paraperlucidibaca baekdonensis</name>
    <dbReference type="NCBI Taxonomy" id="748120"/>
    <lineage>
        <taxon>Bacteria</taxon>
        <taxon>Pseudomonadati</taxon>
        <taxon>Pseudomonadota</taxon>
        <taxon>Gammaproteobacteria</taxon>
        <taxon>Moraxellales</taxon>
        <taxon>Moraxellaceae</taxon>
        <taxon>Paraperlucidibaca</taxon>
    </lineage>
</organism>
<evidence type="ECO:0000259" key="2">
    <source>
        <dbReference type="Pfam" id="PF14339"/>
    </source>
</evidence>
<dbReference type="OrthoDB" id="531718at2"/>
<gene>
    <name evidence="3" type="ORF">DFR26_0409</name>
</gene>
<proteinExistence type="predicted"/>
<dbReference type="RefSeq" id="WP_116207263.1">
    <property type="nucleotide sequence ID" value="NZ_QUNR01000001.1"/>
</dbReference>
<evidence type="ECO:0000313" key="3">
    <source>
        <dbReference type="EMBL" id="REH40210.1"/>
    </source>
</evidence>
<dbReference type="Proteomes" id="UP000256774">
    <property type="component" value="Unassembled WGS sequence"/>
</dbReference>
<dbReference type="SUPFAM" id="SSF75011">
    <property type="entry name" value="3-carboxy-cis,cis-mucoante lactonizing enzyme"/>
    <property type="match status" value="1"/>
</dbReference>
<feature type="domain" description="DUF4394" evidence="2">
    <location>
        <begin position="46"/>
        <end position="263"/>
    </location>
</feature>
<dbReference type="Pfam" id="PF14339">
    <property type="entry name" value="DUF4394"/>
    <property type="match status" value="2"/>
</dbReference>
<dbReference type="InterPro" id="IPR025507">
    <property type="entry name" value="DUF4394"/>
</dbReference>
<evidence type="ECO:0000256" key="1">
    <source>
        <dbReference type="SAM" id="SignalP"/>
    </source>
</evidence>
<feature type="signal peptide" evidence="1">
    <location>
        <begin position="1"/>
        <end position="18"/>
    </location>
</feature>
<feature type="domain" description="DUF4394" evidence="2">
    <location>
        <begin position="324"/>
        <end position="571"/>
    </location>
</feature>
<evidence type="ECO:0000313" key="4">
    <source>
        <dbReference type="Proteomes" id="UP000256774"/>
    </source>
</evidence>
<accession>A0A3E0H9K6</accession>
<feature type="chain" id="PRO_5017593213" evidence="1">
    <location>
        <begin position="19"/>
        <end position="593"/>
    </location>
</feature>
<name>A0A3E0H9K6_9GAMM</name>
<protein>
    <submittedName>
        <fullName evidence="3">Uncharacterized protein DUF4394</fullName>
    </submittedName>
</protein>